<accession>A0ABD0V6J4</accession>
<evidence type="ECO:0000313" key="1">
    <source>
        <dbReference type="EMBL" id="KAL0918058.1"/>
    </source>
</evidence>
<dbReference type="Proteomes" id="UP001552299">
    <property type="component" value="Unassembled WGS sequence"/>
</dbReference>
<organism evidence="1 2">
    <name type="scientific">Dendrobium thyrsiflorum</name>
    <name type="common">Pinecone-like raceme dendrobium</name>
    <name type="synonym">Orchid</name>
    <dbReference type="NCBI Taxonomy" id="117978"/>
    <lineage>
        <taxon>Eukaryota</taxon>
        <taxon>Viridiplantae</taxon>
        <taxon>Streptophyta</taxon>
        <taxon>Embryophyta</taxon>
        <taxon>Tracheophyta</taxon>
        <taxon>Spermatophyta</taxon>
        <taxon>Magnoliopsida</taxon>
        <taxon>Liliopsida</taxon>
        <taxon>Asparagales</taxon>
        <taxon>Orchidaceae</taxon>
        <taxon>Epidendroideae</taxon>
        <taxon>Malaxideae</taxon>
        <taxon>Dendrobiinae</taxon>
        <taxon>Dendrobium</taxon>
    </lineage>
</organism>
<sequence length="121" mass="13843">MSVLRCMWAGPPIGFRVNLSYLSEDHRRCILGSFSRQGAPKLQFVAVSSPNFRESYKYVICYAPKYQRPSHQQDCLSSLLPRIFQVFPLVNFSFSRIRGFTRIRIGAFCAGFLGLKNKVSL</sequence>
<protein>
    <submittedName>
        <fullName evidence="1">Uncharacterized protein</fullName>
    </submittedName>
</protein>
<dbReference type="AlphaFoldDB" id="A0ABD0V6J4"/>
<gene>
    <name evidence="1" type="ORF">M5K25_010046</name>
</gene>
<proteinExistence type="predicted"/>
<comment type="caution">
    <text evidence="1">The sequence shown here is derived from an EMBL/GenBank/DDBJ whole genome shotgun (WGS) entry which is preliminary data.</text>
</comment>
<name>A0ABD0V6J4_DENTH</name>
<reference evidence="1 2" key="1">
    <citation type="journal article" date="2024" name="Plant Biotechnol. J.">
        <title>Dendrobium thyrsiflorum genome and its molecular insights into genes involved in important horticultural traits.</title>
        <authorList>
            <person name="Chen B."/>
            <person name="Wang J.Y."/>
            <person name="Zheng P.J."/>
            <person name="Li K.L."/>
            <person name="Liang Y.M."/>
            <person name="Chen X.F."/>
            <person name="Zhang C."/>
            <person name="Zhao X."/>
            <person name="He X."/>
            <person name="Zhang G.Q."/>
            <person name="Liu Z.J."/>
            <person name="Xu Q."/>
        </authorList>
    </citation>
    <scope>NUCLEOTIDE SEQUENCE [LARGE SCALE GENOMIC DNA]</scope>
    <source>
        <strain evidence="1">GZMU011</strain>
    </source>
</reference>
<dbReference type="EMBL" id="JANQDX010000009">
    <property type="protein sequence ID" value="KAL0918058.1"/>
    <property type="molecule type" value="Genomic_DNA"/>
</dbReference>
<evidence type="ECO:0000313" key="2">
    <source>
        <dbReference type="Proteomes" id="UP001552299"/>
    </source>
</evidence>
<keyword evidence="2" id="KW-1185">Reference proteome</keyword>